<dbReference type="EMBL" id="CP049838">
    <property type="protein sequence ID" value="QJT03758.1"/>
    <property type="molecule type" value="Genomic_DNA"/>
</dbReference>
<organism evidence="2 3">
    <name type="scientific">Streptomyces asoensis</name>
    <dbReference type="NCBI Taxonomy" id="249586"/>
    <lineage>
        <taxon>Bacteria</taxon>
        <taxon>Bacillati</taxon>
        <taxon>Actinomycetota</taxon>
        <taxon>Actinomycetes</taxon>
        <taxon>Kitasatosporales</taxon>
        <taxon>Streptomycetaceae</taxon>
        <taxon>Streptomyces</taxon>
    </lineage>
</organism>
<dbReference type="Proteomes" id="UP000502665">
    <property type="component" value="Chromosome"/>
</dbReference>
<accession>A0A6M4WUC3</accession>
<keyword evidence="3" id="KW-1185">Reference proteome</keyword>
<dbReference type="SUPFAM" id="SSF56176">
    <property type="entry name" value="FAD-binding/transporter-associated domain-like"/>
    <property type="match status" value="1"/>
</dbReference>
<dbReference type="PANTHER" id="PTHR42659">
    <property type="entry name" value="XANTHINE DEHYDROGENASE SUBUNIT C-RELATED"/>
    <property type="match status" value="1"/>
</dbReference>
<reference evidence="2" key="1">
    <citation type="submission" date="2020-03" db="EMBL/GenBank/DDBJ databases">
        <title>Molecular networking-based the target discovery of potent antiproliferative macrolactams: 5/6/7/16 polycyclic ansamycins and glycosylated trienomycin from Streptomyces cacaoi subsp. asoensis.</title>
        <authorList>
            <person name="Liu L.-L."/>
        </authorList>
    </citation>
    <scope>NUCLEOTIDE SEQUENCE [LARGE SCALE GENOMIC DNA]</scope>
    <source>
        <strain evidence="2">H2S5</strain>
    </source>
</reference>
<dbReference type="PROSITE" id="PS51387">
    <property type="entry name" value="FAD_PCMH"/>
    <property type="match status" value="1"/>
</dbReference>
<gene>
    <name evidence="2" type="ORF">G9272_28630</name>
</gene>
<dbReference type="InterPro" id="IPR002346">
    <property type="entry name" value="Mopterin_DH_FAD-bd"/>
</dbReference>
<evidence type="ECO:0000313" key="3">
    <source>
        <dbReference type="Proteomes" id="UP000502665"/>
    </source>
</evidence>
<dbReference type="AlphaFoldDB" id="A0A6M4WUC3"/>
<dbReference type="GO" id="GO:0016491">
    <property type="term" value="F:oxidoreductase activity"/>
    <property type="evidence" value="ECO:0007669"/>
    <property type="project" value="InterPro"/>
</dbReference>
<feature type="domain" description="FAD-binding PCMH-type" evidence="1">
    <location>
        <begin position="1"/>
        <end position="174"/>
    </location>
</feature>
<dbReference type="PANTHER" id="PTHR42659:SF9">
    <property type="entry name" value="XANTHINE DEHYDROGENASE FAD-BINDING SUBUNIT XDHB-RELATED"/>
    <property type="match status" value="1"/>
</dbReference>
<name>A0A6M4WUC3_9ACTN</name>
<dbReference type="RefSeq" id="WP_171399162.1">
    <property type="nucleotide sequence ID" value="NZ_CP049838.1"/>
</dbReference>
<dbReference type="GO" id="GO:0071949">
    <property type="term" value="F:FAD binding"/>
    <property type="evidence" value="ECO:0007669"/>
    <property type="project" value="InterPro"/>
</dbReference>
<dbReference type="InterPro" id="IPR036318">
    <property type="entry name" value="FAD-bd_PCMH-like_sf"/>
</dbReference>
<dbReference type="InterPro" id="IPR016166">
    <property type="entry name" value="FAD-bd_PCMH"/>
</dbReference>
<protein>
    <submittedName>
        <fullName evidence="2">FAD-binding molybdopterin dehydrogenase</fullName>
    </submittedName>
</protein>
<dbReference type="Pfam" id="PF00941">
    <property type="entry name" value="FAD_binding_5"/>
    <property type="match status" value="1"/>
</dbReference>
<dbReference type="Gene3D" id="3.30.465.10">
    <property type="match status" value="1"/>
</dbReference>
<dbReference type="InterPro" id="IPR051312">
    <property type="entry name" value="Diverse_Substr_Oxidored"/>
</dbReference>
<sequence length="273" mass="29817">MDLNTITEIVRRPSSRPGAEWREGDAWLAGGTWLFSAEQPDLRRLVDLTALHWDPLVPSDAGLEIGATCTIRDLYAFAPPGDWIAGPLLARSCEALLSSFKVWNSATVGGNICLSLPAGPMITLTVALEARYELWAPDGSTRIVDALEFVTGDHQNVLAPGEILRRVAIPARALRKRAVHRRFTLTRLGRSTVFLVGTGTPGTGELLLTVTAGTTRPVRMAFDGLPDARTLRQSIDAVPADVWFADPNGTPGHRRHLTRHFAEEIRRELMAGT</sequence>
<dbReference type="InterPro" id="IPR016169">
    <property type="entry name" value="FAD-bd_PCMH_sub2"/>
</dbReference>
<evidence type="ECO:0000259" key="1">
    <source>
        <dbReference type="PROSITE" id="PS51387"/>
    </source>
</evidence>
<proteinExistence type="predicted"/>
<evidence type="ECO:0000313" key="2">
    <source>
        <dbReference type="EMBL" id="QJT03758.1"/>
    </source>
</evidence>